<feature type="region of interest" description="Disordered" evidence="1">
    <location>
        <begin position="63"/>
        <end position="97"/>
    </location>
</feature>
<organism evidence="2 3">
    <name type="scientific">Gordonia phage JuJu</name>
    <dbReference type="NCBI Taxonomy" id="2590929"/>
    <lineage>
        <taxon>Viruses</taxon>
        <taxon>Duplodnaviria</taxon>
        <taxon>Heunggongvirae</taxon>
        <taxon>Uroviricota</taxon>
        <taxon>Caudoviricetes</taxon>
        <taxon>Jujuvirus</taxon>
        <taxon>Jujuvirus juju</taxon>
    </lineage>
</organism>
<dbReference type="GeneID" id="65121611"/>
<proteinExistence type="predicted"/>
<sequence length="97" mass="10489">MAEQPTPCEIVLDYARDVVVFDGKDLPFPLSAARARGVAEDGHAVVTLTLDVDQVRTVAALPEKPDAAGDIPPEPGPEQRFENQLDAIRRQNGARRG</sequence>
<keyword evidence="3" id="KW-1185">Reference proteome</keyword>
<evidence type="ECO:0000256" key="1">
    <source>
        <dbReference type="SAM" id="MobiDB-lite"/>
    </source>
</evidence>
<protein>
    <submittedName>
        <fullName evidence="2">Uncharacterized protein</fullName>
    </submittedName>
</protein>
<evidence type="ECO:0000313" key="3">
    <source>
        <dbReference type="Proteomes" id="UP000317704"/>
    </source>
</evidence>
<accession>A0A516KR11</accession>
<feature type="compositionally biased region" description="Basic and acidic residues" evidence="1">
    <location>
        <begin position="77"/>
        <end position="89"/>
    </location>
</feature>
<dbReference type="RefSeq" id="YP_010103712.1">
    <property type="nucleotide sequence ID" value="NC_055811.1"/>
</dbReference>
<name>A0A516KR11_9CAUD</name>
<reference evidence="2 3" key="1">
    <citation type="submission" date="2019-06" db="EMBL/GenBank/DDBJ databases">
        <authorList>
            <person name="English H.B."/>
            <person name="Fox B.C."/>
            <person name="Houston B.M."/>
            <person name="Koller H.E."/>
            <person name="Salsman M.A."/>
            <person name="Teasley B.R."/>
            <person name="Vandoros E."/>
            <person name="Korey C.A."/>
            <person name="Tolsma S."/>
            <person name="Caruso S.M."/>
            <person name="Garlena R.A."/>
            <person name="Russell D.A."/>
            <person name="Pope W.H."/>
            <person name="Jacobs-Se D."/>
            <person name="Hatfull G.F."/>
        </authorList>
    </citation>
    <scope>NUCLEOTIDE SEQUENCE [LARGE SCALE GENOMIC DNA]</scope>
</reference>
<evidence type="ECO:0000313" key="2">
    <source>
        <dbReference type="EMBL" id="QDP44127.1"/>
    </source>
</evidence>
<dbReference type="KEGG" id="vg:65121611"/>
<gene>
    <name evidence="2" type="primary">11</name>
    <name evidence="2" type="ORF">SEA_JUJU_11</name>
</gene>
<dbReference type="Proteomes" id="UP000317704">
    <property type="component" value="Segment"/>
</dbReference>
<dbReference type="EMBL" id="MN062704">
    <property type="protein sequence ID" value="QDP44127.1"/>
    <property type="molecule type" value="Genomic_DNA"/>
</dbReference>